<dbReference type="AlphaFoldDB" id="A0A4R6UEN7"/>
<accession>A0A4R6UEN7</accession>
<organism evidence="1 2">
    <name type="scientific">Tepidicella xavieri</name>
    <dbReference type="NCBI Taxonomy" id="360241"/>
    <lineage>
        <taxon>Bacteria</taxon>
        <taxon>Pseudomonadati</taxon>
        <taxon>Pseudomonadota</taxon>
        <taxon>Betaproteobacteria</taxon>
        <taxon>Burkholderiales</taxon>
        <taxon>Tepidicella</taxon>
    </lineage>
</organism>
<dbReference type="Pfam" id="PF09700">
    <property type="entry name" value="Cas_Cmr3"/>
    <property type="match status" value="1"/>
</dbReference>
<evidence type="ECO:0000313" key="2">
    <source>
        <dbReference type="Proteomes" id="UP000295510"/>
    </source>
</evidence>
<sequence length="397" mass="42292">MNTVFLEPLDVLFLRGNKLFGEAGSFGESLVPPWPSVAAGALRSRLLADAGVDRVDFANGHIEHPELGTPSTPGAFTVTAFHLAQRRANGAVDLLMAPPADLVVSKGDEGGLHVRALAPTALNGRSLASSAPLPLMPVLPEPTRSKPEGGLWLTESGWRTYLAGLIPGPDQFLPASALWTLDTRVGVGLSAEMRRADDGKLFAVQAVAMVKRGMPLPLRGGFRQPADYDVGFLAAVAGAQTPRSGTLRLGGDGRAAAVHAIDKPLPQPDYAAIVRAGRCRLVLTTPGLFVQGWLPTGMSQRVDGSYRFELHGVSGRFVCAAVSRTEVVSGWDLAQRRPKPAQSAAPAGSVYWLDELQTSPEALAKLVERGLWSDICEDEARRAEGFNRVAIAPWTQF</sequence>
<dbReference type="Gene3D" id="3.30.70.2940">
    <property type="match status" value="1"/>
</dbReference>
<evidence type="ECO:0000313" key="1">
    <source>
        <dbReference type="EMBL" id="TDQ44386.1"/>
    </source>
</evidence>
<keyword evidence="2" id="KW-1185">Reference proteome</keyword>
<dbReference type="OrthoDB" id="6162707at2"/>
<comment type="caution">
    <text evidence="1">The sequence shown here is derived from an EMBL/GenBank/DDBJ whole genome shotgun (WGS) entry which is preliminary data.</text>
</comment>
<dbReference type="EMBL" id="SNYL01000003">
    <property type="protein sequence ID" value="TDQ44386.1"/>
    <property type="molecule type" value="Genomic_DNA"/>
</dbReference>
<dbReference type="InterPro" id="IPR019117">
    <property type="entry name" value="CRISPR-assoc_protein_Cmr3"/>
</dbReference>
<dbReference type="Proteomes" id="UP000295510">
    <property type="component" value="Unassembled WGS sequence"/>
</dbReference>
<dbReference type="Gene3D" id="2.60.40.4350">
    <property type="match status" value="1"/>
</dbReference>
<name>A0A4R6UEN7_9BURK</name>
<dbReference type="RefSeq" id="WP_133595987.1">
    <property type="nucleotide sequence ID" value="NZ_SNYL01000003.1"/>
</dbReference>
<reference evidence="1 2" key="1">
    <citation type="submission" date="2019-03" db="EMBL/GenBank/DDBJ databases">
        <title>Genomic Encyclopedia of Type Strains, Phase IV (KMG-IV): sequencing the most valuable type-strain genomes for metagenomic binning, comparative biology and taxonomic classification.</title>
        <authorList>
            <person name="Goeker M."/>
        </authorList>
    </citation>
    <scope>NUCLEOTIDE SEQUENCE [LARGE SCALE GENOMIC DNA]</scope>
    <source>
        <strain evidence="1 2">DSM 19605</strain>
    </source>
</reference>
<protein>
    <submittedName>
        <fullName evidence="1">CRISPR-associated Cmr3 family protein</fullName>
    </submittedName>
</protein>
<gene>
    <name evidence="1" type="ORF">DFR43_103130</name>
</gene>
<proteinExistence type="predicted"/>